<feature type="compositionally biased region" description="Low complexity" evidence="1">
    <location>
        <begin position="90"/>
        <end position="122"/>
    </location>
</feature>
<evidence type="ECO:0000256" key="2">
    <source>
        <dbReference type="SAM" id="Phobius"/>
    </source>
</evidence>
<accession>A0ABY8PYR0</accession>
<dbReference type="EMBL" id="CP123967">
    <property type="protein sequence ID" value="WGT47543.1"/>
    <property type="molecule type" value="Genomic_DNA"/>
</dbReference>
<evidence type="ECO:0000313" key="4">
    <source>
        <dbReference type="EMBL" id="WGT47543.1"/>
    </source>
</evidence>
<dbReference type="Pfam" id="PF26571">
    <property type="entry name" value="VldE"/>
    <property type="match status" value="1"/>
</dbReference>
<name>A0ABY8PYR0_9ACTN</name>
<evidence type="ECO:0000256" key="1">
    <source>
        <dbReference type="SAM" id="MobiDB-lite"/>
    </source>
</evidence>
<feature type="domain" description="SH3b" evidence="3">
    <location>
        <begin position="141"/>
        <end position="206"/>
    </location>
</feature>
<evidence type="ECO:0000313" key="5">
    <source>
        <dbReference type="Proteomes" id="UP001244136"/>
    </source>
</evidence>
<dbReference type="InterPro" id="IPR058593">
    <property type="entry name" value="ARB_07466-like_C"/>
</dbReference>
<feature type="compositionally biased region" description="Basic and acidic residues" evidence="1">
    <location>
        <begin position="123"/>
        <end position="136"/>
    </location>
</feature>
<dbReference type="Gene3D" id="2.30.30.40">
    <property type="entry name" value="SH3 Domains"/>
    <property type="match status" value="1"/>
</dbReference>
<keyword evidence="5" id="KW-1185">Reference proteome</keyword>
<keyword evidence="2" id="KW-0812">Transmembrane</keyword>
<dbReference type="InterPro" id="IPR003646">
    <property type="entry name" value="SH3-like_bac-type"/>
</dbReference>
<dbReference type="Pfam" id="PF08239">
    <property type="entry name" value="SH3_3"/>
    <property type="match status" value="1"/>
</dbReference>
<sequence length="332" mass="34683">MTGARRAALDDDIVEVSTAEHAIAPRRGSGRVAGPSLRLVLAPLAVATVTALVGGLMTLPADGETVDRTDPVRVAAFSGPLGTSRSLPRTALESSSPSPSPLPAAAEAAQKSSASTESSATTEKPKEKKTKEKAPDYDELADTARTLYAETAVNVRTGPGTDYDSVGTLGAGEDVKSTEWKVDGWRQVKFDGESGWIKASYLTADEPTESGFSTATCSKANGLEANLTTAADGVLRAVCARFPAVTSFGGYRAGDSGYHGSGQAIDAMISGSAGWELAEWARDNAGELGIVEVIYQQKIWTTQRAADGWRSMSDRGSTSANHYDHVHISIGS</sequence>
<organism evidence="4 5">
    <name type="scientific">Tessaracoccus lacteus</name>
    <dbReference type="NCBI Taxonomy" id="3041766"/>
    <lineage>
        <taxon>Bacteria</taxon>
        <taxon>Bacillati</taxon>
        <taxon>Actinomycetota</taxon>
        <taxon>Actinomycetes</taxon>
        <taxon>Propionibacteriales</taxon>
        <taxon>Propionibacteriaceae</taxon>
        <taxon>Tessaracoccus</taxon>
    </lineage>
</organism>
<feature type="transmembrane region" description="Helical" evidence="2">
    <location>
        <begin position="36"/>
        <end position="59"/>
    </location>
</feature>
<evidence type="ECO:0000259" key="3">
    <source>
        <dbReference type="PROSITE" id="PS51781"/>
    </source>
</evidence>
<dbReference type="Proteomes" id="UP001244136">
    <property type="component" value="Chromosome"/>
</dbReference>
<reference evidence="4 5" key="1">
    <citation type="journal article" date="2008" name="Int. J. Syst. Evol. Microbiol.">
        <title>Tessaracoccus flavescens sp. nov., isolated from marine sediment.</title>
        <authorList>
            <person name="Lee D.W."/>
            <person name="Lee S.D."/>
        </authorList>
    </citation>
    <scope>NUCLEOTIDE SEQUENCE [LARGE SCALE GENOMIC DNA]</scope>
    <source>
        <strain evidence="4 5">T21</strain>
    </source>
</reference>
<gene>
    <name evidence="4" type="ORF">QH948_01790</name>
</gene>
<feature type="region of interest" description="Disordered" evidence="1">
    <location>
        <begin position="77"/>
        <end position="138"/>
    </location>
</feature>
<proteinExistence type="predicted"/>
<keyword evidence="2" id="KW-1133">Transmembrane helix</keyword>
<dbReference type="SMART" id="SM00287">
    <property type="entry name" value="SH3b"/>
    <property type="match status" value="1"/>
</dbReference>
<keyword evidence="2" id="KW-0472">Membrane</keyword>
<protein>
    <submittedName>
        <fullName evidence="4">SH3 domain-containing protein</fullName>
    </submittedName>
</protein>
<dbReference type="RefSeq" id="WP_281145258.1">
    <property type="nucleotide sequence ID" value="NZ_CP123967.1"/>
</dbReference>
<dbReference type="PROSITE" id="PS51781">
    <property type="entry name" value="SH3B"/>
    <property type="match status" value="1"/>
</dbReference>